<keyword evidence="2" id="KW-1185">Reference proteome</keyword>
<reference evidence="1" key="1">
    <citation type="journal article" date="2014" name="Int. J. Syst. Evol. Microbiol.">
        <title>Complete genome sequence of Corynebacterium casei LMG S-19264T (=DSM 44701T), isolated from a smear-ripened cheese.</title>
        <authorList>
            <consortium name="US DOE Joint Genome Institute (JGI-PGF)"/>
            <person name="Walter F."/>
            <person name="Albersmeier A."/>
            <person name="Kalinowski J."/>
            <person name="Ruckert C."/>
        </authorList>
    </citation>
    <scope>NUCLEOTIDE SEQUENCE</scope>
    <source>
        <strain evidence="1">KCTC 23224</strain>
    </source>
</reference>
<name>A0A8J3CWV2_9BACT</name>
<dbReference type="RefSeq" id="WP_229800525.1">
    <property type="nucleotide sequence ID" value="NZ_BMYF01000006.1"/>
</dbReference>
<dbReference type="EMBL" id="BMYF01000006">
    <property type="protein sequence ID" value="GHB33129.1"/>
    <property type="molecule type" value="Genomic_DNA"/>
</dbReference>
<gene>
    <name evidence="1" type="ORF">GCM10008106_12560</name>
</gene>
<dbReference type="Proteomes" id="UP000642809">
    <property type="component" value="Unassembled WGS sequence"/>
</dbReference>
<proteinExistence type="predicted"/>
<protein>
    <submittedName>
        <fullName evidence="1">Uncharacterized protein</fullName>
    </submittedName>
</protein>
<evidence type="ECO:0000313" key="2">
    <source>
        <dbReference type="Proteomes" id="UP000642809"/>
    </source>
</evidence>
<dbReference type="AlphaFoldDB" id="A0A8J3CWV2"/>
<sequence length="59" mass="6782">MERSRPVTGIMVLDKELNVLAEHLFEAYEVHSSDNFLVGKAGLYLSTNNMYRDDFSDEL</sequence>
<organism evidence="1 2">
    <name type="scientific">Mongoliitalea lutea</name>
    <dbReference type="NCBI Taxonomy" id="849756"/>
    <lineage>
        <taxon>Bacteria</taxon>
        <taxon>Pseudomonadati</taxon>
        <taxon>Bacteroidota</taxon>
        <taxon>Cytophagia</taxon>
        <taxon>Cytophagales</taxon>
        <taxon>Cyclobacteriaceae</taxon>
        <taxon>Mongoliitalea</taxon>
    </lineage>
</organism>
<comment type="caution">
    <text evidence="1">The sequence shown here is derived from an EMBL/GenBank/DDBJ whole genome shotgun (WGS) entry which is preliminary data.</text>
</comment>
<reference evidence="1" key="2">
    <citation type="submission" date="2020-09" db="EMBL/GenBank/DDBJ databases">
        <authorList>
            <person name="Sun Q."/>
            <person name="Kim S."/>
        </authorList>
    </citation>
    <scope>NUCLEOTIDE SEQUENCE</scope>
    <source>
        <strain evidence="1">KCTC 23224</strain>
    </source>
</reference>
<evidence type="ECO:0000313" key="1">
    <source>
        <dbReference type="EMBL" id="GHB33129.1"/>
    </source>
</evidence>
<accession>A0A8J3CWV2</accession>